<protein>
    <submittedName>
        <fullName evidence="1">Uncharacterized protein</fullName>
    </submittedName>
</protein>
<evidence type="ECO:0000313" key="1">
    <source>
        <dbReference type="EnsemblMetazoa" id="PPA35785.1"/>
    </source>
</evidence>
<dbReference type="Proteomes" id="UP000005239">
    <property type="component" value="Unassembled WGS sequence"/>
</dbReference>
<accession>A0A2A6BMK7</accession>
<evidence type="ECO:0000313" key="2">
    <source>
        <dbReference type="Proteomes" id="UP000005239"/>
    </source>
</evidence>
<dbReference type="EnsemblMetazoa" id="PPA35785.1">
    <property type="protein sequence ID" value="PPA35785.1"/>
    <property type="gene ID" value="WBGene00274154"/>
</dbReference>
<proteinExistence type="predicted"/>
<accession>A0A8R1YR00</accession>
<name>A0A2A6BMK7_PRIPA</name>
<sequence>MATWYGIVLVVALCLLIIGLVVLLCFRQCFRRKRNDDVVESEEGRSRFVFTIPMTVSSKRSSNISAKLTSTPKSSLECPE</sequence>
<organism evidence="1 2">
    <name type="scientific">Pristionchus pacificus</name>
    <name type="common">Parasitic nematode worm</name>
    <dbReference type="NCBI Taxonomy" id="54126"/>
    <lineage>
        <taxon>Eukaryota</taxon>
        <taxon>Metazoa</taxon>
        <taxon>Ecdysozoa</taxon>
        <taxon>Nematoda</taxon>
        <taxon>Chromadorea</taxon>
        <taxon>Rhabditida</taxon>
        <taxon>Rhabditina</taxon>
        <taxon>Diplogasteromorpha</taxon>
        <taxon>Diplogasteroidea</taxon>
        <taxon>Neodiplogasteridae</taxon>
        <taxon>Pristionchus</taxon>
    </lineage>
</organism>
<gene>
    <name evidence="1" type="primary">WBGene00274154</name>
</gene>
<reference evidence="2" key="1">
    <citation type="journal article" date="2008" name="Nat. Genet.">
        <title>The Pristionchus pacificus genome provides a unique perspective on nematode lifestyle and parasitism.</title>
        <authorList>
            <person name="Dieterich C."/>
            <person name="Clifton S.W."/>
            <person name="Schuster L.N."/>
            <person name="Chinwalla A."/>
            <person name="Delehaunty K."/>
            <person name="Dinkelacker I."/>
            <person name="Fulton L."/>
            <person name="Fulton R."/>
            <person name="Godfrey J."/>
            <person name="Minx P."/>
            <person name="Mitreva M."/>
            <person name="Roeseler W."/>
            <person name="Tian H."/>
            <person name="Witte H."/>
            <person name="Yang S.P."/>
            <person name="Wilson R.K."/>
            <person name="Sommer R.J."/>
        </authorList>
    </citation>
    <scope>NUCLEOTIDE SEQUENCE [LARGE SCALE GENOMIC DNA]</scope>
    <source>
        <strain evidence="2">PS312</strain>
    </source>
</reference>
<keyword evidence="2" id="KW-1185">Reference proteome</keyword>
<dbReference type="AlphaFoldDB" id="A0A2A6BMK7"/>
<reference evidence="1" key="2">
    <citation type="submission" date="2022-06" db="UniProtKB">
        <authorList>
            <consortium name="EnsemblMetazoa"/>
        </authorList>
    </citation>
    <scope>IDENTIFICATION</scope>
    <source>
        <strain evidence="1">PS312</strain>
    </source>
</reference>